<dbReference type="GO" id="GO:0007131">
    <property type="term" value="P:reciprocal meiotic recombination"/>
    <property type="evidence" value="ECO:0007669"/>
    <property type="project" value="InterPro"/>
</dbReference>
<reference evidence="9" key="2">
    <citation type="submission" date="2025-09" db="UniProtKB">
        <authorList>
            <consortium name="Ensembl"/>
        </authorList>
    </citation>
    <scope>IDENTIFICATION</scope>
</reference>
<name>A0A3B3RWV6_9TELE</name>
<dbReference type="GeneTree" id="ENSGT00740000115581"/>
<keyword evidence="3" id="KW-0862">Zinc</keyword>
<protein>
    <submittedName>
        <fullName evidence="9">Ring finger protein 212</fullName>
    </submittedName>
</protein>
<keyword evidence="4" id="KW-0469">Meiosis</keyword>
<evidence type="ECO:0000313" key="10">
    <source>
        <dbReference type="Proteomes" id="UP000261540"/>
    </source>
</evidence>
<keyword evidence="6" id="KW-0175">Coiled coil</keyword>
<feature type="region of interest" description="Disordered" evidence="7">
    <location>
        <begin position="176"/>
        <end position="201"/>
    </location>
</feature>
<proteinExistence type="predicted"/>
<evidence type="ECO:0000256" key="7">
    <source>
        <dbReference type="SAM" id="MobiDB-lite"/>
    </source>
</evidence>
<evidence type="ECO:0000256" key="6">
    <source>
        <dbReference type="SAM" id="Coils"/>
    </source>
</evidence>
<feature type="coiled-coil region" evidence="6">
    <location>
        <begin position="95"/>
        <end position="136"/>
    </location>
</feature>
<dbReference type="Ensembl" id="ENSPKIT00000003470.1">
    <property type="protein sequence ID" value="ENSPKIP00000022798.1"/>
    <property type="gene ID" value="ENSPKIG00000006667.1"/>
</dbReference>
<evidence type="ECO:0000259" key="8">
    <source>
        <dbReference type="PROSITE" id="PS50089"/>
    </source>
</evidence>
<feature type="compositionally biased region" description="Polar residues" evidence="7">
    <location>
        <begin position="251"/>
        <end position="265"/>
    </location>
</feature>
<feature type="region of interest" description="Disordered" evidence="7">
    <location>
        <begin position="228"/>
        <end position="305"/>
    </location>
</feature>
<keyword evidence="10" id="KW-1185">Reference proteome</keyword>
<feature type="compositionally biased region" description="Low complexity" evidence="7">
    <location>
        <begin position="283"/>
        <end position="292"/>
    </location>
</feature>
<dbReference type="GO" id="GO:0019789">
    <property type="term" value="F:SUMO transferase activity"/>
    <property type="evidence" value="ECO:0007669"/>
    <property type="project" value="InterPro"/>
</dbReference>
<dbReference type="GO" id="GO:0016925">
    <property type="term" value="P:protein sumoylation"/>
    <property type="evidence" value="ECO:0007669"/>
    <property type="project" value="TreeGrafter"/>
</dbReference>
<dbReference type="Proteomes" id="UP000261540">
    <property type="component" value="Unplaced"/>
</dbReference>
<dbReference type="InterPro" id="IPR001841">
    <property type="entry name" value="Znf_RING"/>
</dbReference>
<dbReference type="GO" id="GO:0007129">
    <property type="term" value="P:homologous chromosome pairing at meiosis"/>
    <property type="evidence" value="ECO:0007669"/>
    <property type="project" value="TreeGrafter"/>
</dbReference>
<evidence type="ECO:0000256" key="2">
    <source>
        <dbReference type="ARBA" id="ARBA00022771"/>
    </source>
</evidence>
<accession>A0A3B3RWV6</accession>
<organism evidence="9 10">
    <name type="scientific">Paramormyrops kingsleyae</name>
    <dbReference type="NCBI Taxonomy" id="1676925"/>
    <lineage>
        <taxon>Eukaryota</taxon>
        <taxon>Metazoa</taxon>
        <taxon>Chordata</taxon>
        <taxon>Craniata</taxon>
        <taxon>Vertebrata</taxon>
        <taxon>Euteleostomi</taxon>
        <taxon>Actinopterygii</taxon>
        <taxon>Neopterygii</taxon>
        <taxon>Teleostei</taxon>
        <taxon>Osteoglossocephala</taxon>
        <taxon>Osteoglossomorpha</taxon>
        <taxon>Osteoglossiformes</taxon>
        <taxon>Mormyridae</taxon>
        <taxon>Paramormyrops</taxon>
    </lineage>
</organism>
<dbReference type="PANTHER" id="PTHR22663:SF21">
    <property type="entry name" value="E3 SUMO-PROTEIN LIGASE RNF212-RELATED"/>
    <property type="match status" value="1"/>
</dbReference>
<dbReference type="AlphaFoldDB" id="A0A3B3RWV6"/>
<evidence type="ECO:0000313" key="9">
    <source>
        <dbReference type="Ensembl" id="ENSPKIP00000022798.1"/>
    </source>
</evidence>
<evidence type="ECO:0000256" key="1">
    <source>
        <dbReference type="ARBA" id="ARBA00022723"/>
    </source>
</evidence>
<dbReference type="GO" id="GO:0000795">
    <property type="term" value="C:synaptonemal complex"/>
    <property type="evidence" value="ECO:0007669"/>
    <property type="project" value="InterPro"/>
</dbReference>
<dbReference type="KEGG" id="pki:111837688"/>
<dbReference type="STRING" id="1676925.ENSPKIP00000022798"/>
<dbReference type="OrthoDB" id="2535391at2759"/>
<dbReference type="Pfam" id="PF14634">
    <property type="entry name" value="zf-RING_5"/>
    <property type="match status" value="1"/>
</dbReference>
<reference evidence="9" key="1">
    <citation type="submission" date="2025-08" db="UniProtKB">
        <authorList>
            <consortium name="Ensembl"/>
        </authorList>
    </citation>
    <scope>IDENTIFICATION</scope>
</reference>
<dbReference type="PANTHER" id="PTHR22663">
    <property type="entry name" value="RING FINGER PROTEIN NARYA-RELATED"/>
    <property type="match status" value="1"/>
</dbReference>
<evidence type="ECO:0000256" key="5">
    <source>
        <dbReference type="PROSITE-ProRule" id="PRU00175"/>
    </source>
</evidence>
<dbReference type="GO" id="GO:0008270">
    <property type="term" value="F:zinc ion binding"/>
    <property type="evidence" value="ECO:0007669"/>
    <property type="project" value="UniProtKB-KW"/>
</dbReference>
<dbReference type="InterPro" id="IPR042123">
    <property type="entry name" value="Zip3/RNF212-like"/>
</dbReference>
<evidence type="ECO:0000256" key="3">
    <source>
        <dbReference type="ARBA" id="ARBA00022833"/>
    </source>
</evidence>
<dbReference type="CTD" id="285498"/>
<dbReference type="PROSITE" id="PS50089">
    <property type="entry name" value="ZF_RING_2"/>
    <property type="match status" value="1"/>
</dbReference>
<sequence>MPSWVCCNSCFLPPAADLKLAISTCGHTVCSTCFQKGKKGECLICKAQCQITPLSHKSSSEVKALFSDISVVATNYFSEISKVLQFQTRHRKRLLVHYQKRIAKLEEHMHMIKKEMQEMNKKMAEQKAYIAKLENALKHQSAKAASQPQQTSQPALKTTSTVLQLPYVPLASQPRLAPSQCSAQPMEVDGQDSFRKPETAGPVSRLSLIRPASYGQIGTIHCRSSSQSSLMIGQHSERSTTVRTGNAYELSGSTRGDLTGQSQTRSYRRGSARELPGFKAPPLLHHSSMSSLEPRPFSLARVLPK</sequence>
<evidence type="ECO:0000256" key="4">
    <source>
        <dbReference type="ARBA" id="ARBA00023254"/>
    </source>
</evidence>
<keyword evidence="2 5" id="KW-0863">Zinc-finger</keyword>
<keyword evidence="1" id="KW-0479">Metal-binding</keyword>
<feature type="domain" description="RING-type" evidence="8">
    <location>
        <begin position="7"/>
        <end position="46"/>
    </location>
</feature>